<sequence length="138" mass="15860">MRAPFIIAVLLPLVIDHIVTLIGQPAGYWRDFSLANEASPWKLLLTNHPGLFLGWLFVYVVIVWVLGSKLPSKLVLPLGLLAYTGYAWGSSSWIPRILQMLDIQYPDPFHWYVTIGYFVVLSFVLAWGIWKWQARGFR</sequence>
<dbReference type="AlphaFoldDB" id="A0A1G2HE48"/>
<proteinExistence type="predicted"/>
<evidence type="ECO:0000313" key="3">
    <source>
        <dbReference type="Proteomes" id="UP000178835"/>
    </source>
</evidence>
<dbReference type="EMBL" id="MHOH01000016">
    <property type="protein sequence ID" value="OGZ60669.1"/>
    <property type="molecule type" value="Genomic_DNA"/>
</dbReference>
<gene>
    <name evidence="2" type="ORF">A2919_02100</name>
</gene>
<feature type="transmembrane region" description="Helical" evidence="1">
    <location>
        <begin position="109"/>
        <end position="130"/>
    </location>
</feature>
<dbReference type="Proteomes" id="UP000178835">
    <property type="component" value="Unassembled WGS sequence"/>
</dbReference>
<keyword evidence="1" id="KW-1133">Transmembrane helix</keyword>
<name>A0A1G2HE48_9BACT</name>
<organism evidence="2 3">
    <name type="scientific">Candidatus Spechtbacteria bacterium RIFCSPLOWO2_01_FULL_43_12</name>
    <dbReference type="NCBI Taxonomy" id="1802162"/>
    <lineage>
        <taxon>Bacteria</taxon>
        <taxon>Candidatus Spechtiibacteriota</taxon>
    </lineage>
</organism>
<evidence type="ECO:0000313" key="2">
    <source>
        <dbReference type="EMBL" id="OGZ60669.1"/>
    </source>
</evidence>
<protein>
    <submittedName>
        <fullName evidence="2">Uncharacterized protein</fullName>
    </submittedName>
</protein>
<keyword evidence="1" id="KW-0812">Transmembrane</keyword>
<reference evidence="2 3" key="1">
    <citation type="journal article" date="2016" name="Nat. Commun.">
        <title>Thousands of microbial genomes shed light on interconnected biogeochemical processes in an aquifer system.</title>
        <authorList>
            <person name="Anantharaman K."/>
            <person name="Brown C.T."/>
            <person name="Hug L.A."/>
            <person name="Sharon I."/>
            <person name="Castelle C.J."/>
            <person name="Probst A.J."/>
            <person name="Thomas B.C."/>
            <person name="Singh A."/>
            <person name="Wilkins M.J."/>
            <person name="Karaoz U."/>
            <person name="Brodie E.L."/>
            <person name="Williams K.H."/>
            <person name="Hubbard S.S."/>
            <person name="Banfield J.F."/>
        </authorList>
    </citation>
    <scope>NUCLEOTIDE SEQUENCE [LARGE SCALE GENOMIC DNA]</scope>
</reference>
<comment type="caution">
    <text evidence="2">The sequence shown here is derived from an EMBL/GenBank/DDBJ whole genome shotgun (WGS) entry which is preliminary data.</text>
</comment>
<feature type="transmembrane region" description="Helical" evidence="1">
    <location>
        <begin position="47"/>
        <end position="67"/>
    </location>
</feature>
<keyword evidence="1" id="KW-0472">Membrane</keyword>
<evidence type="ECO:0000256" key="1">
    <source>
        <dbReference type="SAM" id="Phobius"/>
    </source>
</evidence>
<accession>A0A1G2HE48</accession>
<feature type="transmembrane region" description="Helical" evidence="1">
    <location>
        <begin position="74"/>
        <end position="94"/>
    </location>
</feature>